<feature type="domain" description="BTB" evidence="1">
    <location>
        <begin position="357"/>
        <end position="424"/>
    </location>
</feature>
<dbReference type="InterPro" id="IPR008974">
    <property type="entry name" value="TRAF-like"/>
</dbReference>
<dbReference type="Gene3D" id="3.30.710.10">
    <property type="entry name" value="Potassium Channel Kv1.1, Chain A"/>
    <property type="match status" value="1"/>
</dbReference>
<organism evidence="3 4">
    <name type="scientific">Araneus ventricosus</name>
    <name type="common">Orbweaver spider</name>
    <name type="synonym">Epeira ventricosa</name>
    <dbReference type="NCBI Taxonomy" id="182803"/>
    <lineage>
        <taxon>Eukaryota</taxon>
        <taxon>Metazoa</taxon>
        <taxon>Ecdysozoa</taxon>
        <taxon>Arthropoda</taxon>
        <taxon>Chelicerata</taxon>
        <taxon>Arachnida</taxon>
        <taxon>Araneae</taxon>
        <taxon>Araneomorphae</taxon>
        <taxon>Entelegynae</taxon>
        <taxon>Araneoidea</taxon>
        <taxon>Araneidae</taxon>
        <taxon>Araneus</taxon>
    </lineage>
</organism>
<dbReference type="PANTHER" id="PTHR24413">
    <property type="entry name" value="SPECKLE-TYPE POZ PROTEIN"/>
    <property type="match status" value="1"/>
</dbReference>
<dbReference type="InterPro" id="IPR002083">
    <property type="entry name" value="MATH/TRAF_dom"/>
</dbReference>
<dbReference type="GO" id="GO:0030163">
    <property type="term" value="P:protein catabolic process"/>
    <property type="evidence" value="ECO:0007669"/>
    <property type="project" value="UniProtKB-ARBA"/>
</dbReference>
<evidence type="ECO:0000313" key="3">
    <source>
        <dbReference type="EMBL" id="GBN35696.1"/>
    </source>
</evidence>
<dbReference type="Proteomes" id="UP000499080">
    <property type="component" value="Unassembled WGS sequence"/>
</dbReference>
<dbReference type="AlphaFoldDB" id="A0A4Y2ND08"/>
<dbReference type="SMART" id="SM00225">
    <property type="entry name" value="BTB"/>
    <property type="match status" value="1"/>
</dbReference>
<gene>
    <name evidence="3" type="primary">Tdpoz1_15</name>
    <name evidence="3" type="ORF">AVEN_82315_1</name>
</gene>
<dbReference type="CDD" id="cd18186">
    <property type="entry name" value="BTB_POZ_ZBTB_KLHL-like"/>
    <property type="match status" value="1"/>
</dbReference>
<dbReference type="EMBL" id="BGPR01008734">
    <property type="protein sequence ID" value="GBN35696.1"/>
    <property type="molecule type" value="Genomic_DNA"/>
</dbReference>
<dbReference type="InterPro" id="IPR000210">
    <property type="entry name" value="BTB/POZ_dom"/>
</dbReference>
<dbReference type="Gene3D" id="2.60.210.10">
    <property type="entry name" value="Apoptosis, Tumor Necrosis Factor Receptor Associated Protein 2, Chain A"/>
    <property type="match status" value="1"/>
</dbReference>
<dbReference type="PROSITE" id="PS50144">
    <property type="entry name" value="MATH"/>
    <property type="match status" value="1"/>
</dbReference>
<sequence length="518" mass="59921">MANNENCFVVKWSIKNFSFLCQDGGKTIYSPEIYPENMEGTRWRLKLSPKSGETTECVRVQLYRLETDDGPEYFTVWYDLSFQGCDESSLKLKESKRRFGCGDISDELNVKRNEVLFHKKDDYLSEDTLTVRCTMWSESDSALRVGRCFAQTKIGTANLKFNGILRRFSSLVPYEEQTVQCTSESPEFHFVVLKICSNDQGTICIKRNRDFLHPWFLRTSKLSLMDNTGNEVECTQGPDWMNLYSECKFSLPLTKKDLADKKELYVPNDTLTFQYEITFSPGIESEEIEEPEYTSDEAQNITQLIPNLKQMDISKNEGNLTNASEENDDLEEDDEQPVVPTTFKDDMISFYNGSIFHDVQLRVGTETIPAHRDILRARSPVFRKMFSIDTKEKANECINITDLNLDTVKRMLLFLYTDTTGELELQSAKELYFASDKYDISSLKQRCSIFMKQNLQPSNVCEILVLADTHQDEELKSAVQEYILKYDQEIFVSDEWKSFIKSNSYLAAQVMHLKCLKS</sequence>
<reference evidence="3 4" key="1">
    <citation type="journal article" date="2019" name="Sci. Rep.">
        <title>Orb-weaving spider Araneus ventricosus genome elucidates the spidroin gene catalogue.</title>
        <authorList>
            <person name="Kono N."/>
            <person name="Nakamura H."/>
            <person name="Ohtoshi R."/>
            <person name="Moran D.A.P."/>
            <person name="Shinohara A."/>
            <person name="Yoshida Y."/>
            <person name="Fujiwara M."/>
            <person name="Mori M."/>
            <person name="Tomita M."/>
            <person name="Arakawa K."/>
        </authorList>
    </citation>
    <scope>NUCLEOTIDE SEQUENCE [LARGE SCALE GENOMIC DNA]</scope>
</reference>
<evidence type="ECO:0000313" key="4">
    <source>
        <dbReference type="Proteomes" id="UP000499080"/>
    </source>
</evidence>
<comment type="caution">
    <text evidence="3">The sequence shown here is derived from an EMBL/GenBank/DDBJ whole genome shotgun (WGS) entry which is preliminary data.</text>
</comment>
<dbReference type="Gene3D" id="1.25.40.420">
    <property type="match status" value="1"/>
</dbReference>
<feature type="domain" description="MATH" evidence="2">
    <location>
        <begin position="7"/>
        <end position="135"/>
    </location>
</feature>
<dbReference type="SUPFAM" id="SSF49599">
    <property type="entry name" value="TRAF domain-like"/>
    <property type="match status" value="1"/>
</dbReference>
<keyword evidence="4" id="KW-1185">Reference proteome</keyword>
<dbReference type="CDD" id="cd00121">
    <property type="entry name" value="MATH"/>
    <property type="match status" value="1"/>
</dbReference>
<dbReference type="OrthoDB" id="6434255at2759"/>
<evidence type="ECO:0000259" key="2">
    <source>
        <dbReference type="PROSITE" id="PS50144"/>
    </source>
</evidence>
<evidence type="ECO:0000259" key="1">
    <source>
        <dbReference type="PROSITE" id="PS50097"/>
    </source>
</evidence>
<accession>A0A4Y2ND08</accession>
<proteinExistence type="predicted"/>
<dbReference type="InterPro" id="IPR011333">
    <property type="entry name" value="SKP1/BTB/POZ_sf"/>
</dbReference>
<dbReference type="Pfam" id="PF00651">
    <property type="entry name" value="BTB"/>
    <property type="match status" value="1"/>
</dbReference>
<dbReference type="SUPFAM" id="SSF54695">
    <property type="entry name" value="POZ domain"/>
    <property type="match status" value="1"/>
</dbReference>
<name>A0A4Y2ND08_ARAVE</name>
<protein>
    <submittedName>
        <fullName evidence="3">TD and POZ domain-containing protein 1</fullName>
    </submittedName>
</protein>
<dbReference type="PROSITE" id="PS50097">
    <property type="entry name" value="BTB"/>
    <property type="match status" value="1"/>
</dbReference>